<feature type="region of interest" description="Disordered" evidence="1">
    <location>
        <begin position="574"/>
        <end position="665"/>
    </location>
</feature>
<evidence type="ECO:0000259" key="2">
    <source>
        <dbReference type="PROSITE" id="PS51736"/>
    </source>
</evidence>
<evidence type="ECO:0000259" key="3">
    <source>
        <dbReference type="PROSITE" id="PS51737"/>
    </source>
</evidence>
<accession>Q2JCD2</accession>
<dbReference type="GO" id="GO:0000150">
    <property type="term" value="F:DNA strand exchange activity"/>
    <property type="evidence" value="ECO:0007669"/>
    <property type="project" value="InterPro"/>
</dbReference>
<dbReference type="Gene3D" id="3.90.1750.20">
    <property type="entry name" value="Putative Large Serine Recombinase, Chain B, Domain 2"/>
    <property type="match status" value="1"/>
</dbReference>
<feature type="compositionally biased region" description="Polar residues" evidence="1">
    <location>
        <begin position="595"/>
        <end position="604"/>
    </location>
</feature>
<name>Q2JCD2_FRACC</name>
<dbReference type="InterPro" id="IPR036162">
    <property type="entry name" value="Resolvase-like_N_sf"/>
</dbReference>
<sequence>MARATSRRKSANRTPQPAVDPLDTVRVGIYLRRSTDDEHQPYSIEAQEERLRSYIDSQPGWAIALRFSDDASGATTERDDLQRALSAARHGLIDVLLVYRVDRLSRNLRDTVTLLEELDQAGVVFRSATEPFDTATPMGRMLLQMLAMFAQFERDTIIDRVIAGMERKAAKGLWMGGNRPFGYQVDRANWKLLVDEKEAPVVRLIFNLYVKERVGTRAIAKTLNERGHRTTTGGPWSGHQVLRVLDNRIYLGELTFREITVTDTHKPIIEAAQFAEAEKILTIRSDGHTHRAASDSDYYLTGRMRCPQCAKAMLGSNAGGRNRTYRYYTCFTRLRYSRDRCDAPRLDADALDQAVLTALAAFYRDHQQLISDAVHHARQRHHDAHADRTGELATVQADLTQTDQAIDRYLSAFERGTLDEETLATRLATLRTKQKQLRRRQTELTAQIDDEPVMPPRATLSKIAGHIDTIIEVGTDLQRKALVEALIHEVKILGPGRLQPVFKVPRPEPSETAAAALPATTPPKGAVRTMPNMVERVGLEPTTDGNTVATTTSIPSARCRTRRRGVTLFPWTHRRSISPASAGSPTATIPGRTKIPSSSGSSTAGVRPGHRRRWFISTRPARPAPVGPRSRPRPRTWSARAHSARTPPRWRQAAGSTPRGPGSSA</sequence>
<dbReference type="GO" id="GO:0003677">
    <property type="term" value="F:DNA binding"/>
    <property type="evidence" value="ECO:0007669"/>
    <property type="project" value="InterPro"/>
</dbReference>
<dbReference type="SUPFAM" id="SSF53041">
    <property type="entry name" value="Resolvase-like"/>
    <property type="match status" value="1"/>
</dbReference>
<dbReference type="InterPro" id="IPR038109">
    <property type="entry name" value="DNA_bind_recomb_sf"/>
</dbReference>
<dbReference type="Proteomes" id="UP000001937">
    <property type="component" value="Chromosome"/>
</dbReference>
<protein>
    <submittedName>
        <fullName evidence="4">Resolvase-like</fullName>
    </submittedName>
</protein>
<dbReference type="InterPro" id="IPR050639">
    <property type="entry name" value="SSR_resolvase"/>
</dbReference>
<dbReference type="PANTHER" id="PTHR30461:SF23">
    <property type="entry name" value="DNA RECOMBINASE-RELATED"/>
    <property type="match status" value="1"/>
</dbReference>
<dbReference type="Pfam" id="PF00239">
    <property type="entry name" value="Resolvase"/>
    <property type="match status" value="1"/>
</dbReference>
<evidence type="ECO:0000313" key="4">
    <source>
        <dbReference type="EMBL" id="ABD11060.1"/>
    </source>
</evidence>
<dbReference type="PROSITE" id="PS51737">
    <property type="entry name" value="RECOMBINASE_DNA_BIND"/>
    <property type="match status" value="1"/>
</dbReference>
<evidence type="ECO:0000313" key="5">
    <source>
        <dbReference type="Proteomes" id="UP000001937"/>
    </source>
</evidence>
<dbReference type="EMBL" id="CP000249">
    <property type="protein sequence ID" value="ABD11060.1"/>
    <property type="molecule type" value="Genomic_DNA"/>
</dbReference>
<dbReference type="HOGENOM" id="CLU_010686_18_3_11"/>
<dbReference type="AlphaFoldDB" id="Q2JCD2"/>
<feature type="domain" description="Recombinase" evidence="3">
    <location>
        <begin position="180"/>
        <end position="287"/>
    </location>
</feature>
<reference evidence="4 5" key="1">
    <citation type="journal article" date="2007" name="Genome Res.">
        <title>Genome characteristics of facultatively symbiotic Frankia sp. strains reflect host range and host plant biogeography.</title>
        <authorList>
            <person name="Normand P."/>
            <person name="Lapierre P."/>
            <person name="Tisa L.S."/>
            <person name="Gogarten J.P."/>
            <person name="Alloisio N."/>
            <person name="Bagnarol E."/>
            <person name="Bassi C.A."/>
            <person name="Berry A.M."/>
            <person name="Bickhart D.M."/>
            <person name="Choisne N."/>
            <person name="Couloux A."/>
            <person name="Cournoyer B."/>
            <person name="Cruveiller S."/>
            <person name="Daubin V."/>
            <person name="Demange N."/>
            <person name="Francino M.P."/>
            <person name="Goltsman E."/>
            <person name="Huang Y."/>
            <person name="Kopp O.R."/>
            <person name="Labarre L."/>
            <person name="Lapidus A."/>
            <person name="Lavire C."/>
            <person name="Marechal J."/>
            <person name="Martinez M."/>
            <person name="Mastronunzio J.E."/>
            <person name="Mullin B.C."/>
            <person name="Niemann J."/>
            <person name="Pujic P."/>
            <person name="Rawnsley T."/>
            <person name="Rouy Z."/>
            <person name="Schenowitz C."/>
            <person name="Sellstedt A."/>
            <person name="Tavares F."/>
            <person name="Tomkins J.P."/>
            <person name="Vallenet D."/>
            <person name="Valverde C."/>
            <person name="Wall L.G."/>
            <person name="Wang Y."/>
            <person name="Medigue C."/>
            <person name="Benson D.R."/>
        </authorList>
    </citation>
    <scope>NUCLEOTIDE SEQUENCE [LARGE SCALE GENOMIC DNA]</scope>
    <source>
        <strain evidence="5">DSM 45818 / CECT 9043 / CcI3</strain>
    </source>
</reference>
<dbReference type="Pfam" id="PF07508">
    <property type="entry name" value="Recombinase"/>
    <property type="match status" value="1"/>
</dbReference>
<organism evidence="4 5">
    <name type="scientific">Frankia casuarinae (strain DSM 45818 / CECT 9043 / HFP020203 / CcI3)</name>
    <dbReference type="NCBI Taxonomy" id="106370"/>
    <lineage>
        <taxon>Bacteria</taxon>
        <taxon>Bacillati</taxon>
        <taxon>Actinomycetota</taxon>
        <taxon>Actinomycetes</taxon>
        <taxon>Frankiales</taxon>
        <taxon>Frankiaceae</taxon>
        <taxon>Frankia</taxon>
    </lineage>
</organism>
<dbReference type="PhylomeDB" id="Q2JCD2"/>
<dbReference type="CDD" id="cd03768">
    <property type="entry name" value="SR_ResInv"/>
    <property type="match status" value="1"/>
</dbReference>
<dbReference type="SMART" id="SM00857">
    <property type="entry name" value="Resolvase"/>
    <property type="match status" value="1"/>
</dbReference>
<dbReference type="STRING" id="106370.Francci3_1684"/>
<dbReference type="InterPro" id="IPR025827">
    <property type="entry name" value="Zn_ribbon_recom_dom"/>
</dbReference>
<dbReference type="PANTHER" id="PTHR30461">
    <property type="entry name" value="DNA-INVERTASE FROM LAMBDOID PROPHAGE"/>
    <property type="match status" value="1"/>
</dbReference>
<dbReference type="Pfam" id="PF13408">
    <property type="entry name" value="Zn_ribbon_recom"/>
    <property type="match status" value="1"/>
</dbReference>
<proteinExistence type="predicted"/>
<dbReference type="InterPro" id="IPR006119">
    <property type="entry name" value="Resolv_N"/>
</dbReference>
<keyword evidence="5" id="KW-1185">Reference proteome</keyword>
<feature type="compositionally biased region" description="Polar residues" evidence="1">
    <location>
        <begin position="578"/>
        <end position="587"/>
    </location>
</feature>
<feature type="domain" description="Resolvase/invertase-type recombinase catalytic" evidence="2">
    <location>
        <begin position="26"/>
        <end position="172"/>
    </location>
</feature>
<dbReference type="KEGG" id="fra:Francci3_1684"/>
<feature type="region of interest" description="Disordered" evidence="1">
    <location>
        <begin position="1"/>
        <end position="21"/>
    </location>
</feature>
<dbReference type="eggNOG" id="COG1961">
    <property type="taxonomic scope" value="Bacteria"/>
</dbReference>
<dbReference type="RefSeq" id="WP_011436122.1">
    <property type="nucleotide sequence ID" value="NC_007777.1"/>
</dbReference>
<dbReference type="InterPro" id="IPR011109">
    <property type="entry name" value="DNA_bind_recombinase_dom"/>
</dbReference>
<evidence type="ECO:0000256" key="1">
    <source>
        <dbReference type="SAM" id="MobiDB-lite"/>
    </source>
</evidence>
<dbReference type="Gene3D" id="3.40.50.1390">
    <property type="entry name" value="Resolvase, N-terminal catalytic domain"/>
    <property type="match status" value="1"/>
</dbReference>
<feature type="compositionally biased region" description="Basic residues" evidence="1">
    <location>
        <begin position="1"/>
        <end position="11"/>
    </location>
</feature>
<dbReference type="PROSITE" id="PS51736">
    <property type="entry name" value="RECOMBINASES_3"/>
    <property type="match status" value="1"/>
</dbReference>
<gene>
    <name evidence="4" type="ordered locus">Francci3_1684</name>
</gene>